<sequence length="240" mass="25721">MALAARMTPVRATGITRSRRVNVVARATPEQRVGLVAATGALAAALVCSPAAMADLNRFEYNAATEFGAGTALQYGEADIDGKDFSNQDLRRSNFTAASAKKANFAHSNLQGAYFIKAVVFRANFEGANLSDTLMDRAVINEANLRQANLQRAILTRSDLGGADIYGADFTNALLDKLQQQALCRYADGVNESTGVATRKSLGCGSARRFRASTPSNPDGPQPTEDEKDAFRASLPKYFE</sequence>
<reference evidence="2" key="1">
    <citation type="submission" date="2021-01" db="EMBL/GenBank/DDBJ databases">
        <authorList>
            <person name="Corre E."/>
            <person name="Pelletier E."/>
            <person name="Niang G."/>
            <person name="Scheremetjew M."/>
            <person name="Finn R."/>
            <person name="Kale V."/>
            <person name="Holt S."/>
            <person name="Cochrane G."/>
            <person name="Meng A."/>
            <person name="Brown T."/>
            <person name="Cohen L."/>
        </authorList>
    </citation>
    <scope>NUCLEOTIDE SEQUENCE</scope>
    <source>
        <strain evidence="2">SAG 11-49</strain>
    </source>
</reference>
<evidence type="ECO:0000256" key="1">
    <source>
        <dbReference type="SAM" id="MobiDB-lite"/>
    </source>
</evidence>
<feature type="region of interest" description="Disordered" evidence="1">
    <location>
        <begin position="207"/>
        <end position="240"/>
    </location>
</feature>
<gene>
    <name evidence="2" type="ORF">CLEI1391_LOCUS9464</name>
</gene>
<dbReference type="AlphaFoldDB" id="A0A7S0RK82"/>
<accession>A0A7S0RK82</accession>
<dbReference type="PANTHER" id="PTHR47121:SF2">
    <property type="entry name" value="THYLAKOID LUMENAL PROTEIN TL20.3, CHLOROPLASTIC"/>
    <property type="match status" value="1"/>
</dbReference>
<proteinExistence type="predicted"/>
<organism evidence="2">
    <name type="scientific">Chlamydomonas leiostraca</name>
    <dbReference type="NCBI Taxonomy" id="1034604"/>
    <lineage>
        <taxon>Eukaryota</taxon>
        <taxon>Viridiplantae</taxon>
        <taxon>Chlorophyta</taxon>
        <taxon>core chlorophytes</taxon>
        <taxon>Chlorophyceae</taxon>
        <taxon>CS clade</taxon>
        <taxon>Chlamydomonadales</taxon>
        <taxon>Chlamydomonadaceae</taxon>
        <taxon>Chlamydomonas</taxon>
    </lineage>
</organism>
<dbReference type="Gene3D" id="2.160.20.80">
    <property type="entry name" value="E3 ubiquitin-protein ligase SopA"/>
    <property type="match status" value="1"/>
</dbReference>
<evidence type="ECO:0008006" key="3">
    <source>
        <dbReference type="Google" id="ProtNLM"/>
    </source>
</evidence>
<dbReference type="InterPro" id="IPR053285">
    <property type="entry name" value="Thylakoid_lumenal_pentapeptide"/>
</dbReference>
<dbReference type="EMBL" id="HBFB01016900">
    <property type="protein sequence ID" value="CAD8680227.1"/>
    <property type="molecule type" value="Transcribed_RNA"/>
</dbReference>
<dbReference type="Pfam" id="PF00805">
    <property type="entry name" value="Pentapeptide"/>
    <property type="match status" value="2"/>
</dbReference>
<protein>
    <recommendedName>
        <fullName evidence="3">Thylakoid lumenal protein</fullName>
    </recommendedName>
</protein>
<name>A0A7S0RK82_9CHLO</name>
<evidence type="ECO:0000313" key="2">
    <source>
        <dbReference type="EMBL" id="CAD8680227.1"/>
    </source>
</evidence>
<dbReference type="SUPFAM" id="SSF141571">
    <property type="entry name" value="Pentapeptide repeat-like"/>
    <property type="match status" value="1"/>
</dbReference>
<dbReference type="PANTHER" id="PTHR47121">
    <property type="entry name" value="THYLAKOID LUMENAL PROTEIN TL20.3, CHLOROPLASTIC"/>
    <property type="match status" value="1"/>
</dbReference>
<dbReference type="InterPro" id="IPR001646">
    <property type="entry name" value="5peptide_repeat"/>
</dbReference>